<accession>A0A923LCN1</accession>
<sequence length="277" mass="31353">MSRNVTVGLVQMDCELMNKKANLEKMLNYVKEAAEKKVDLLCFPELCSTGYSPELIGEKYLDMAEEPEGETFQLLSAKAKEYGMYIAAPIVLKSEMPGVLYNGMIVISKDGSLMGTYNKTHLWAGERFWFRAGSEYPVFDMDFGKVGFMICYDGGFPEVSRILTLKGAELILCPSAFPIRDKDMWDIYFATRSLENGCFVGGLNRVGLEGEDKTGEMFGNNKIYNPRGKLVAEAPVNEEALLVATFDLEDVARYRENEVVYLRDRRPETYELLSKLY</sequence>
<dbReference type="InterPro" id="IPR036526">
    <property type="entry name" value="C-N_Hydrolase_sf"/>
</dbReference>
<evidence type="ECO:0000313" key="4">
    <source>
        <dbReference type="Proteomes" id="UP000649345"/>
    </source>
</evidence>
<organism evidence="3 4">
    <name type="scientific">Anaerosacchariphilus hominis</name>
    <dbReference type="NCBI Taxonomy" id="2763017"/>
    <lineage>
        <taxon>Bacteria</taxon>
        <taxon>Bacillati</taxon>
        <taxon>Bacillota</taxon>
        <taxon>Clostridia</taxon>
        <taxon>Lachnospirales</taxon>
        <taxon>Lachnospiraceae</taxon>
        <taxon>Anaerosacchariphilus</taxon>
    </lineage>
</organism>
<dbReference type="SUPFAM" id="SSF56317">
    <property type="entry name" value="Carbon-nitrogen hydrolase"/>
    <property type="match status" value="1"/>
</dbReference>
<dbReference type="InterPro" id="IPR050345">
    <property type="entry name" value="Aliph_Amidase/BUP"/>
</dbReference>
<dbReference type="Proteomes" id="UP000649345">
    <property type="component" value="Unassembled WGS sequence"/>
</dbReference>
<protein>
    <recommendedName>
        <fullName evidence="2">CN hydrolase domain-containing protein</fullName>
    </recommendedName>
</protein>
<keyword evidence="4" id="KW-1185">Reference proteome</keyword>
<reference evidence="3" key="1">
    <citation type="submission" date="2020-08" db="EMBL/GenBank/DDBJ databases">
        <title>Genome public.</title>
        <authorList>
            <person name="Liu C."/>
            <person name="Sun Q."/>
        </authorList>
    </citation>
    <scope>NUCLEOTIDE SEQUENCE</scope>
    <source>
        <strain evidence="3">NSJ-68</strain>
    </source>
</reference>
<evidence type="ECO:0000256" key="1">
    <source>
        <dbReference type="ARBA" id="ARBA00022801"/>
    </source>
</evidence>
<dbReference type="PANTHER" id="PTHR43674:SF16">
    <property type="entry name" value="CARBON-NITROGEN FAMILY, PUTATIVE (AFU_ORTHOLOGUE AFUA_5G02350)-RELATED"/>
    <property type="match status" value="1"/>
</dbReference>
<evidence type="ECO:0000313" key="3">
    <source>
        <dbReference type="EMBL" id="MBC5659672.1"/>
    </source>
</evidence>
<evidence type="ECO:0000259" key="2">
    <source>
        <dbReference type="PROSITE" id="PS50263"/>
    </source>
</evidence>
<gene>
    <name evidence="3" type="ORF">H8S44_07805</name>
</gene>
<dbReference type="PROSITE" id="PS50263">
    <property type="entry name" value="CN_HYDROLASE"/>
    <property type="match status" value="1"/>
</dbReference>
<proteinExistence type="predicted"/>
<dbReference type="RefSeq" id="WP_186871985.1">
    <property type="nucleotide sequence ID" value="NZ_JACOOR010000004.1"/>
</dbReference>
<dbReference type="AlphaFoldDB" id="A0A923LCN1"/>
<dbReference type="EMBL" id="JACOOR010000004">
    <property type="protein sequence ID" value="MBC5659672.1"/>
    <property type="molecule type" value="Genomic_DNA"/>
</dbReference>
<dbReference type="Gene3D" id="3.60.110.10">
    <property type="entry name" value="Carbon-nitrogen hydrolase"/>
    <property type="match status" value="1"/>
</dbReference>
<dbReference type="PANTHER" id="PTHR43674">
    <property type="entry name" value="NITRILASE C965.09-RELATED"/>
    <property type="match status" value="1"/>
</dbReference>
<dbReference type="InterPro" id="IPR003010">
    <property type="entry name" value="C-N_Hydrolase"/>
</dbReference>
<feature type="domain" description="CN hydrolase" evidence="2">
    <location>
        <begin position="5"/>
        <end position="248"/>
    </location>
</feature>
<dbReference type="Pfam" id="PF00795">
    <property type="entry name" value="CN_hydrolase"/>
    <property type="match status" value="1"/>
</dbReference>
<name>A0A923LCN1_9FIRM</name>
<comment type="caution">
    <text evidence="3">The sequence shown here is derived from an EMBL/GenBank/DDBJ whole genome shotgun (WGS) entry which is preliminary data.</text>
</comment>
<dbReference type="GO" id="GO:0016811">
    <property type="term" value="F:hydrolase activity, acting on carbon-nitrogen (but not peptide) bonds, in linear amides"/>
    <property type="evidence" value="ECO:0007669"/>
    <property type="project" value="TreeGrafter"/>
</dbReference>
<keyword evidence="1" id="KW-0378">Hydrolase</keyword>